<dbReference type="OrthoDB" id="9811934at2"/>
<comment type="caution">
    <text evidence="2">The sequence shown here is derived from an EMBL/GenBank/DDBJ whole genome shotgun (WGS) entry which is preliminary data.</text>
</comment>
<reference evidence="2" key="1">
    <citation type="submission" date="2016-02" db="EMBL/GenBank/DDBJ databases">
        <title>Draft Genome Sequence of Sporotomaculum syntrophicum Strain FB, a Syntrophic Benzoate Degrader.</title>
        <authorList>
            <person name="Nobu M.K."/>
            <person name="Narihiro T."/>
            <person name="Qiu Y.-L."/>
            <person name="Ohashi A."/>
            <person name="Liu W.-T."/>
            <person name="Yuji S."/>
        </authorList>
    </citation>
    <scope>NUCLEOTIDE SEQUENCE</scope>
    <source>
        <strain evidence="2">FB</strain>
    </source>
</reference>
<proteinExistence type="predicted"/>
<evidence type="ECO:0000313" key="3">
    <source>
        <dbReference type="Proteomes" id="UP000798488"/>
    </source>
</evidence>
<evidence type="ECO:0000256" key="1">
    <source>
        <dbReference type="SAM" id="Phobius"/>
    </source>
</evidence>
<feature type="transmembrane region" description="Helical" evidence="1">
    <location>
        <begin position="12"/>
        <end position="30"/>
    </location>
</feature>
<feature type="transmembrane region" description="Helical" evidence="1">
    <location>
        <begin position="224"/>
        <end position="246"/>
    </location>
</feature>
<evidence type="ECO:0000313" key="2">
    <source>
        <dbReference type="EMBL" id="KAF1086672.1"/>
    </source>
</evidence>
<keyword evidence="1" id="KW-0472">Membrane</keyword>
<dbReference type="AlphaFoldDB" id="A0A9D2WS82"/>
<keyword evidence="1" id="KW-1133">Transmembrane helix</keyword>
<accession>A0A9D2WS82</accession>
<dbReference type="RefSeq" id="WP_161820807.1">
    <property type="nucleotide sequence ID" value="NZ_LSRS01000001.1"/>
</dbReference>
<organism evidence="2 3">
    <name type="scientific">Sporotomaculum syntrophicum</name>
    <dbReference type="NCBI Taxonomy" id="182264"/>
    <lineage>
        <taxon>Bacteria</taxon>
        <taxon>Bacillati</taxon>
        <taxon>Bacillota</taxon>
        <taxon>Clostridia</taxon>
        <taxon>Eubacteriales</taxon>
        <taxon>Desulfallaceae</taxon>
        <taxon>Sporotomaculum</taxon>
    </lineage>
</organism>
<gene>
    <name evidence="2" type="ORF">SPSYN_00391</name>
</gene>
<keyword evidence="3" id="KW-1185">Reference proteome</keyword>
<dbReference type="EMBL" id="LSRS01000001">
    <property type="protein sequence ID" value="KAF1086672.1"/>
    <property type="molecule type" value="Genomic_DNA"/>
</dbReference>
<name>A0A9D2WS82_9FIRM</name>
<protein>
    <submittedName>
        <fullName evidence="2">Uncharacterized protein</fullName>
    </submittedName>
</protein>
<keyword evidence="1" id="KW-0812">Transmembrane</keyword>
<feature type="transmembrane region" description="Helical" evidence="1">
    <location>
        <begin position="258"/>
        <end position="281"/>
    </location>
</feature>
<feature type="transmembrane region" description="Helical" evidence="1">
    <location>
        <begin position="194"/>
        <end position="212"/>
    </location>
</feature>
<sequence>MSSASGKIELWRRIALLFGILVGVGLYFYVTPSIVSVTAVDWEQEQAGELQSLTGYVSEKDRRLNQLPLDDYIKEKTGGNVTLVNAGQWDAFFQQVQLASFGQYARSIYGDRVSEQDKDDFWKPQVPVPVFFKPGELPLEQWRLFPQAGEQVYICSTAGGKNNYLLLEYEDYQSSVTAMTKPYRTAPEWLYHPYRSIGLAVIAVGLLLYLFLPRRRNKPEDIAYAGGRLVAGDIVALIILMTFYSLPFVVNGGTIQSITSMWFVSVFMWFLALFGVVVLYYSAWYATYRIELTPDALYLINYKGVRECRFAEMASVEQVSLRNPGWFRKLFMALALLSFIGGRSSPQPVGAALLAASATYSGLEIRGCGKPLYIWFTDQLGNVIIPNFNRVPEAIRSAGIHINQEPREIEGFTMFM</sequence>
<dbReference type="Proteomes" id="UP000798488">
    <property type="component" value="Unassembled WGS sequence"/>
</dbReference>